<reference evidence="2 3" key="1">
    <citation type="submission" date="2020-07" db="EMBL/GenBank/DDBJ databases">
        <title>Thermogemmata thermophila gen. nov., sp. nov., a novel moderate thermophilic planctomycete from a Kamchatka hot spring.</title>
        <authorList>
            <person name="Elcheninov A.G."/>
            <person name="Podosokorskaya O.A."/>
            <person name="Kovaleva O.L."/>
            <person name="Novikov A."/>
            <person name="Bonch-Osmolovskaya E.A."/>
            <person name="Toshchakov S.V."/>
            <person name="Kublanov I.V."/>
        </authorList>
    </citation>
    <scope>NUCLEOTIDE SEQUENCE [LARGE SCALE GENOMIC DNA]</scope>
    <source>
        <strain evidence="2 3">2918</strain>
    </source>
</reference>
<proteinExistence type="predicted"/>
<protein>
    <submittedName>
        <fullName evidence="2">Uncharacterized protein</fullName>
    </submittedName>
</protein>
<organism evidence="2 3">
    <name type="scientific">Thermogemmata fonticola</name>
    <dbReference type="NCBI Taxonomy" id="2755323"/>
    <lineage>
        <taxon>Bacteria</taxon>
        <taxon>Pseudomonadati</taxon>
        <taxon>Planctomycetota</taxon>
        <taxon>Planctomycetia</taxon>
        <taxon>Gemmatales</taxon>
        <taxon>Gemmataceae</taxon>
        <taxon>Thermogemmata</taxon>
    </lineage>
</organism>
<feature type="region of interest" description="Disordered" evidence="1">
    <location>
        <begin position="74"/>
        <end position="124"/>
    </location>
</feature>
<comment type="caution">
    <text evidence="2">The sequence shown here is derived from an EMBL/GenBank/DDBJ whole genome shotgun (WGS) entry which is preliminary data.</text>
</comment>
<gene>
    <name evidence="2" type="ORF">H0921_05660</name>
</gene>
<keyword evidence="3" id="KW-1185">Reference proteome</keyword>
<feature type="compositionally biased region" description="Low complexity" evidence="1">
    <location>
        <begin position="15"/>
        <end position="25"/>
    </location>
</feature>
<accession>A0A7V8VCX3</accession>
<name>A0A7V8VCX3_9BACT</name>
<sequence>MALRLLRPLPPGPAPAGTTPPLSLNVPPPPAVCQEIASAAEAFAQGPIPTTGLSGPAAIVTVGVLLAGGIGGISKESGEIDPARNADPAREADPASGSLPDRGAQRAVSTKRVSRMTVTLISPG</sequence>
<dbReference type="EMBL" id="JACEFB010000002">
    <property type="protein sequence ID" value="MBA2225646.1"/>
    <property type="molecule type" value="Genomic_DNA"/>
</dbReference>
<dbReference type="AlphaFoldDB" id="A0A7V8VCX3"/>
<dbReference type="Proteomes" id="UP000542342">
    <property type="component" value="Unassembled WGS sequence"/>
</dbReference>
<feature type="region of interest" description="Disordered" evidence="1">
    <location>
        <begin position="1"/>
        <end position="27"/>
    </location>
</feature>
<feature type="compositionally biased region" description="Basic and acidic residues" evidence="1">
    <location>
        <begin position="76"/>
        <end position="93"/>
    </location>
</feature>
<evidence type="ECO:0000313" key="3">
    <source>
        <dbReference type="Proteomes" id="UP000542342"/>
    </source>
</evidence>
<evidence type="ECO:0000313" key="2">
    <source>
        <dbReference type="EMBL" id="MBA2225646.1"/>
    </source>
</evidence>
<evidence type="ECO:0000256" key="1">
    <source>
        <dbReference type="SAM" id="MobiDB-lite"/>
    </source>
</evidence>
<dbReference type="RefSeq" id="WP_194537048.1">
    <property type="nucleotide sequence ID" value="NZ_JACEFB010000002.1"/>
</dbReference>